<organism evidence="1 2">
    <name type="scientific">Stegodyphus mimosarum</name>
    <name type="common">African social velvet spider</name>
    <dbReference type="NCBI Taxonomy" id="407821"/>
    <lineage>
        <taxon>Eukaryota</taxon>
        <taxon>Metazoa</taxon>
        <taxon>Ecdysozoa</taxon>
        <taxon>Arthropoda</taxon>
        <taxon>Chelicerata</taxon>
        <taxon>Arachnida</taxon>
        <taxon>Araneae</taxon>
        <taxon>Araneomorphae</taxon>
        <taxon>Entelegynae</taxon>
        <taxon>Eresoidea</taxon>
        <taxon>Eresidae</taxon>
        <taxon>Stegodyphus</taxon>
    </lineage>
</organism>
<feature type="non-terminal residue" evidence="1">
    <location>
        <position position="253"/>
    </location>
</feature>
<evidence type="ECO:0000313" key="2">
    <source>
        <dbReference type="Proteomes" id="UP000054359"/>
    </source>
</evidence>
<keyword evidence="2" id="KW-1185">Reference proteome</keyword>
<name>A0A087V1S7_STEMI</name>
<dbReference type="GO" id="GO:0003676">
    <property type="term" value="F:nucleic acid binding"/>
    <property type="evidence" value="ECO:0007669"/>
    <property type="project" value="InterPro"/>
</dbReference>
<gene>
    <name evidence="1" type="ORF">X975_18569</name>
</gene>
<sequence length="253" mass="30170">MQWTKEERTFAVESYFSSGRSIITVQRAFRNHFNIAPVGRVLIRNRFFYGWTPLEKPVMYRKETRRLRTIRTLANTEQVRQSILRSPKRDAAALRMSDRSVRRILHEELHFHPYKLAVVQKFNLRDFLSRKNAYEAVLDNMPHDTLVFFSDEAHFHLSGFVNKQNMRYWSSTNPRKLHEQPLHTERVTVWCGLSRICIIGPWCFEENGQTVTVISVRYAHMIEVSFYQNLKKWIWGMSGFSKMTPQPTRSIRR</sequence>
<protein>
    <submittedName>
        <fullName evidence="1">Uncharacterized protein</fullName>
    </submittedName>
</protein>
<dbReference type="AlphaFoldDB" id="A0A087V1S7"/>
<dbReference type="InterPro" id="IPR036397">
    <property type="entry name" value="RNaseH_sf"/>
</dbReference>
<dbReference type="PANTHER" id="PTHR47326:SF1">
    <property type="entry name" value="HTH PSQ-TYPE DOMAIN-CONTAINING PROTEIN"/>
    <property type="match status" value="1"/>
</dbReference>
<dbReference type="OMA" id="FWLNGFV"/>
<dbReference type="Proteomes" id="UP000054359">
    <property type="component" value="Unassembled WGS sequence"/>
</dbReference>
<dbReference type="EMBL" id="KL868449">
    <property type="protein sequence ID" value="KFM83566.1"/>
    <property type="molecule type" value="Genomic_DNA"/>
</dbReference>
<dbReference type="OrthoDB" id="6513831at2759"/>
<evidence type="ECO:0000313" key="1">
    <source>
        <dbReference type="EMBL" id="KFM83566.1"/>
    </source>
</evidence>
<dbReference type="PANTHER" id="PTHR47326">
    <property type="entry name" value="TRANSPOSABLE ELEMENT TC3 TRANSPOSASE-LIKE PROTEIN"/>
    <property type="match status" value="1"/>
</dbReference>
<accession>A0A087V1S7</accession>
<reference evidence="1 2" key="1">
    <citation type="submission" date="2013-11" db="EMBL/GenBank/DDBJ databases">
        <title>Genome sequencing of Stegodyphus mimosarum.</title>
        <authorList>
            <person name="Bechsgaard J."/>
        </authorList>
    </citation>
    <scope>NUCLEOTIDE SEQUENCE [LARGE SCALE GENOMIC DNA]</scope>
</reference>
<dbReference type="Gene3D" id="3.30.420.10">
    <property type="entry name" value="Ribonuclease H-like superfamily/Ribonuclease H"/>
    <property type="match status" value="1"/>
</dbReference>
<dbReference type="STRING" id="407821.A0A087V1S7"/>
<proteinExistence type="predicted"/>